<keyword evidence="5" id="KW-0406">Ion transport</keyword>
<dbReference type="SUPFAM" id="SSF103088">
    <property type="entry name" value="OmpA-like"/>
    <property type="match status" value="1"/>
</dbReference>
<evidence type="ECO:0000256" key="5">
    <source>
        <dbReference type="ARBA" id="ARBA00023065"/>
    </source>
</evidence>
<dbReference type="SUPFAM" id="SSF103647">
    <property type="entry name" value="TSP type-3 repeat"/>
    <property type="match status" value="1"/>
</dbReference>
<evidence type="ECO:0000256" key="7">
    <source>
        <dbReference type="ARBA" id="ARBA00023136"/>
    </source>
</evidence>
<dbReference type="InterPro" id="IPR006664">
    <property type="entry name" value="OMP_bac"/>
</dbReference>
<dbReference type="InterPro" id="IPR006690">
    <property type="entry name" value="OMPA-like_CS"/>
</dbReference>
<reference evidence="11 12" key="1">
    <citation type="submission" date="2023-06" db="EMBL/GenBank/DDBJ databases">
        <title>Campylobacter magnum sp. nov., isolated from cecal contents of domestic pigs (Sus scrofa domesticus).</title>
        <authorList>
            <person name="Papic B."/>
            <person name="Gruntar I."/>
        </authorList>
    </citation>
    <scope>NUCLEOTIDE SEQUENCE [LARGE SCALE GENOMIC DNA]</scope>
    <source>
        <strain evidence="12">34484-21</strain>
    </source>
</reference>
<proteinExistence type="predicted"/>
<feature type="domain" description="OmpA-like" evidence="10">
    <location>
        <begin position="216"/>
        <end position="331"/>
    </location>
</feature>
<evidence type="ECO:0000313" key="12">
    <source>
        <dbReference type="Proteomes" id="UP001171111"/>
    </source>
</evidence>
<evidence type="ECO:0000256" key="3">
    <source>
        <dbReference type="ARBA" id="ARBA00022452"/>
    </source>
</evidence>
<dbReference type="PROSITE" id="PS01068">
    <property type="entry name" value="OMPA_1"/>
    <property type="match status" value="1"/>
</dbReference>
<keyword evidence="2" id="KW-0813">Transport</keyword>
<dbReference type="PRINTS" id="PR01021">
    <property type="entry name" value="OMPADOMAIN"/>
</dbReference>
<evidence type="ECO:0000256" key="1">
    <source>
        <dbReference type="ARBA" id="ARBA00004571"/>
    </source>
</evidence>
<dbReference type="Gene3D" id="3.30.1330.60">
    <property type="entry name" value="OmpA-like domain"/>
    <property type="match status" value="1"/>
</dbReference>
<dbReference type="Gene3D" id="2.40.160.20">
    <property type="match status" value="1"/>
</dbReference>
<keyword evidence="3" id="KW-1134">Transmembrane beta strand</keyword>
<dbReference type="InterPro" id="IPR006665">
    <property type="entry name" value="OmpA-like"/>
</dbReference>
<evidence type="ECO:0000256" key="9">
    <source>
        <dbReference type="PROSITE-ProRule" id="PRU00473"/>
    </source>
</evidence>
<evidence type="ECO:0000256" key="6">
    <source>
        <dbReference type="ARBA" id="ARBA00023114"/>
    </source>
</evidence>
<dbReference type="InterPro" id="IPR011250">
    <property type="entry name" value="OMP/PagP_B-barrel"/>
</dbReference>
<gene>
    <name evidence="11" type="ORF">Q2362_05540</name>
</gene>
<evidence type="ECO:0000256" key="2">
    <source>
        <dbReference type="ARBA" id="ARBA00022448"/>
    </source>
</evidence>
<evidence type="ECO:0000259" key="10">
    <source>
        <dbReference type="PROSITE" id="PS51123"/>
    </source>
</evidence>
<dbReference type="PRINTS" id="PR01023">
    <property type="entry name" value="NAFLGMOTY"/>
</dbReference>
<keyword evidence="12" id="KW-1185">Reference proteome</keyword>
<comment type="caution">
    <text evidence="11">The sequence shown here is derived from an EMBL/GenBank/DDBJ whole genome shotgun (WGS) entry which is preliminary data.</text>
</comment>
<dbReference type="CDD" id="cd07185">
    <property type="entry name" value="OmpA_C-like"/>
    <property type="match status" value="1"/>
</dbReference>
<dbReference type="EMBL" id="JAULJQ010000006">
    <property type="protein sequence ID" value="MDO2409560.1"/>
    <property type="molecule type" value="Genomic_DNA"/>
</dbReference>
<dbReference type="PANTHER" id="PTHR30329:SF21">
    <property type="entry name" value="LIPOPROTEIN YIAD-RELATED"/>
    <property type="match status" value="1"/>
</dbReference>
<dbReference type="SUPFAM" id="SSF56925">
    <property type="entry name" value="OMPA-like"/>
    <property type="match status" value="1"/>
</dbReference>
<evidence type="ECO:0000256" key="8">
    <source>
        <dbReference type="ARBA" id="ARBA00023237"/>
    </source>
</evidence>
<dbReference type="InterPro" id="IPR028974">
    <property type="entry name" value="TSP_type-3_rpt"/>
</dbReference>
<keyword evidence="4" id="KW-0812">Transmembrane</keyword>
<dbReference type="InterPro" id="IPR036737">
    <property type="entry name" value="OmpA-like_sf"/>
</dbReference>
<accession>A0ABT8T7W4</accession>
<comment type="subcellular location">
    <subcellularLocation>
        <location evidence="1">Cell outer membrane</location>
        <topology evidence="1">Multi-pass membrane protein</topology>
    </subcellularLocation>
</comment>
<dbReference type="RefSeq" id="WP_302244398.1">
    <property type="nucleotide sequence ID" value="NZ_JAULJQ010000006.1"/>
</dbReference>
<dbReference type="PROSITE" id="PS51123">
    <property type="entry name" value="OMPA_2"/>
    <property type="match status" value="1"/>
</dbReference>
<dbReference type="InterPro" id="IPR050330">
    <property type="entry name" value="Bact_OuterMem_StrucFunc"/>
</dbReference>
<keyword evidence="6" id="KW-0626">Porin</keyword>
<dbReference type="PANTHER" id="PTHR30329">
    <property type="entry name" value="STATOR ELEMENT OF FLAGELLAR MOTOR COMPLEX"/>
    <property type="match status" value="1"/>
</dbReference>
<evidence type="ECO:0000313" key="11">
    <source>
        <dbReference type="EMBL" id="MDO2409560.1"/>
    </source>
</evidence>
<dbReference type="Pfam" id="PF00691">
    <property type="entry name" value="OmpA"/>
    <property type="match status" value="1"/>
</dbReference>
<name>A0ABT8T7W4_9BACT</name>
<dbReference type="Proteomes" id="UP001171111">
    <property type="component" value="Unassembled WGS sequence"/>
</dbReference>
<keyword evidence="8" id="KW-0998">Cell outer membrane</keyword>
<evidence type="ECO:0000256" key="4">
    <source>
        <dbReference type="ARBA" id="ARBA00022692"/>
    </source>
</evidence>
<protein>
    <submittedName>
        <fullName evidence="11">OmpA family protein</fullName>
    </submittedName>
</protein>
<sequence length="331" mass="36245">MKKVAIALCAASLLFGASKYDYELTPLIGYGTPHKQGIKDEGFFGARIARNLDLPWLSQIELGAEFAPSVKYKDNGYDFGKKDKTNIFRGYLDLVKIWQINDTFGIYGLVGAGYQHFSHKSNDKVEKGGFAQAGLGLRFNLTERVALKLEARELIGFRHGKGKELYTLGLGFGLGERYEALPAPAAVIGDEDGDGVLDNVDRCPGTPKGHVVDEWGCEKVIRLDLGVLFAFDSTEITTAYAEKIKEVSDLLIANPDYTVILEGHTDSVGSDKYNQGLSERRAAAVAKVLMKNGVAANRISTVGYGKTQPIADNATKEGRAKNRRVDARFRK</sequence>
<organism evidence="11 12">
    <name type="scientific">Campylobacter magnus</name>
    <dbReference type="NCBI Taxonomy" id="3026462"/>
    <lineage>
        <taxon>Bacteria</taxon>
        <taxon>Pseudomonadati</taxon>
        <taxon>Campylobacterota</taxon>
        <taxon>Epsilonproteobacteria</taxon>
        <taxon>Campylobacterales</taxon>
        <taxon>Campylobacteraceae</taxon>
        <taxon>Campylobacter</taxon>
    </lineage>
</organism>
<keyword evidence="7 9" id="KW-0472">Membrane</keyword>